<dbReference type="NCBIfam" id="TIGR00229">
    <property type="entry name" value="sensory_box"/>
    <property type="match status" value="1"/>
</dbReference>
<dbReference type="Gene3D" id="3.30.565.10">
    <property type="entry name" value="Histidine kinase-like ATPase, C-terminal domain"/>
    <property type="match status" value="1"/>
</dbReference>
<evidence type="ECO:0000256" key="3">
    <source>
        <dbReference type="ARBA" id="ARBA00012438"/>
    </source>
</evidence>
<dbReference type="InterPro" id="IPR004358">
    <property type="entry name" value="Sig_transdc_His_kin-like_C"/>
</dbReference>
<dbReference type="CDD" id="cd00130">
    <property type="entry name" value="PAS"/>
    <property type="match status" value="1"/>
</dbReference>
<comment type="catalytic activity">
    <reaction evidence="1">
        <text>ATP + protein L-histidine = ADP + protein N-phospho-L-histidine.</text>
        <dbReference type="EC" id="2.7.13.3"/>
    </reaction>
</comment>
<comment type="subcellular location">
    <subcellularLocation>
        <location evidence="2">Membrane</location>
    </subcellularLocation>
</comment>
<accession>C4XN93</accession>
<dbReference type="GO" id="GO:0000155">
    <property type="term" value="F:phosphorelay sensor kinase activity"/>
    <property type="evidence" value="ECO:0007669"/>
    <property type="project" value="InterPro"/>
</dbReference>
<dbReference type="InterPro" id="IPR000014">
    <property type="entry name" value="PAS"/>
</dbReference>
<dbReference type="InterPro" id="IPR003661">
    <property type="entry name" value="HisK_dim/P_dom"/>
</dbReference>
<feature type="transmembrane region" description="Helical" evidence="8">
    <location>
        <begin position="25"/>
        <end position="51"/>
    </location>
</feature>
<dbReference type="Pfam" id="PF00989">
    <property type="entry name" value="PAS"/>
    <property type="match status" value="1"/>
</dbReference>
<dbReference type="EC" id="2.7.13.3" evidence="3"/>
<dbReference type="SUPFAM" id="SSF55874">
    <property type="entry name" value="ATPase domain of HSP90 chaperone/DNA topoisomerase II/histidine kinase"/>
    <property type="match status" value="1"/>
</dbReference>
<dbReference type="InterPro" id="IPR003660">
    <property type="entry name" value="HAMP_dom"/>
</dbReference>
<dbReference type="InterPro" id="IPR035965">
    <property type="entry name" value="PAS-like_dom_sf"/>
</dbReference>
<evidence type="ECO:0000256" key="5">
    <source>
        <dbReference type="ARBA" id="ARBA00022679"/>
    </source>
</evidence>
<dbReference type="InterPro" id="IPR013767">
    <property type="entry name" value="PAS_fold"/>
</dbReference>
<keyword evidence="8" id="KW-0472">Membrane</keyword>
<dbReference type="HOGENOM" id="CLU_426249_0_0_7"/>
<feature type="transmembrane region" description="Helical" evidence="8">
    <location>
        <begin position="170"/>
        <end position="193"/>
    </location>
</feature>
<dbReference type="Pfam" id="PF00512">
    <property type="entry name" value="HisKA"/>
    <property type="match status" value="1"/>
</dbReference>
<gene>
    <name evidence="13" type="ordered locus">DMR_39050</name>
</gene>
<dbReference type="GO" id="GO:0009927">
    <property type="term" value="F:histidine phosphotransfer kinase activity"/>
    <property type="evidence" value="ECO:0007669"/>
    <property type="project" value="TreeGrafter"/>
</dbReference>
<evidence type="ECO:0000259" key="10">
    <source>
        <dbReference type="PROSITE" id="PS50112"/>
    </source>
</evidence>
<dbReference type="EMBL" id="AP010904">
    <property type="protein sequence ID" value="BAH77396.1"/>
    <property type="molecule type" value="Genomic_DNA"/>
</dbReference>
<evidence type="ECO:0000313" key="13">
    <source>
        <dbReference type="EMBL" id="BAH77396.1"/>
    </source>
</evidence>
<evidence type="ECO:0000256" key="6">
    <source>
        <dbReference type="ARBA" id="ARBA00022777"/>
    </source>
</evidence>
<keyword evidence="8" id="KW-0812">Transmembrane</keyword>
<dbReference type="PANTHER" id="PTHR43047:SF72">
    <property type="entry name" value="OSMOSENSING HISTIDINE PROTEIN KINASE SLN1"/>
    <property type="match status" value="1"/>
</dbReference>
<evidence type="ECO:0000256" key="7">
    <source>
        <dbReference type="SAM" id="Coils"/>
    </source>
</evidence>
<dbReference type="STRING" id="573370.DMR_39050"/>
<dbReference type="SMART" id="SM00388">
    <property type="entry name" value="HisKA"/>
    <property type="match status" value="1"/>
</dbReference>
<organism evidence="13 14">
    <name type="scientific">Solidesulfovibrio magneticus (strain ATCC 700980 / DSM 13731 / RS-1)</name>
    <name type="common">Desulfovibrio magneticus</name>
    <dbReference type="NCBI Taxonomy" id="573370"/>
    <lineage>
        <taxon>Bacteria</taxon>
        <taxon>Pseudomonadati</taxon>
        <taxon>Thermodesulfobacteriota</taxon>
        <taxon>Desulfovibrionia</taxon>
        <taxon>Desulfovibrionales</taxon>
        <taxon>Desulfovibrionaceae</taxon>
        <taxon>Solidesulfovibrio</taxon>
    </lineage>
</organism>
<evidence type="ECO:0000259" key="11">
    <source>
        <dbReference type="PROSITE" id="PS50113"/>
    </source>
</evidence>
<evidence type="ECO:0000256" key="4">
    <source>
        <dbReference type="ARBA" id="ARBA00022553"/>
    </source>
</evidence>
<dbReference type="KEGG" id="dma:DMR_39050"/>
<dbReference type="Proteomes" id="UP000009071">
    <property type="component" value="Chromosome"/>
</dbReference>
<feature type="domain" description="PAC" evidence="11">
    <location>
        <begin position="320"/>
        <end position="372"/>
    </location>
</feature>
<dbReference type="InterPro" id="IPR036890">
    <property type="entry name" value="HATPase_C_sf"/>
</dbReference>
<dbReference type="Pfam" id="PF02518">
    <property type="entry name" value="HATPase_c"/>
    <property type="match status" value="1"/>
</dbReference>
<dbReference type="PROSITE" id="PS50113">
    <property type="entry name" value="PAC"/>
    <property type="match status" value="1"/>
</dbReference>
<feature type="domain" description="PAS" evidence="10">
    <location>
        <begin position="245"/>
        <end position="286"/>
    </location>
</feature>
<keyword evidence="7" id="KW-0175">Coiled coil</keyword>
<dbReference type="SMART" id="SM00086">
    <property type="entry name" value="PAC"/>
    <property type="match status" value="1"/>
</dbReference>
<protein>
    <recommendedName>
        <fullName evidence="3">histidine kinase</fullName>
        <ecNumber evidence="3">2.7.13.3</ecNumber>
    </recommendedName>
</protein>
<sequence length="663" mass="73673">MFCMTRDGKRPTTMKLPRYFQTRSVGGAVLMTLVCVNTLLLAVFGCIDYYGERQRLEDELRYDLRVVAEQLSANMAEPLWFLESGNLARLLDAAMKNDRLAAVVVYEADDGDFLAGRSRDRSWRASAVTARPALDNVIIDSRPVYFGEALVGAVEVQMTRRYMDDALRQTLWRVVLRILALNAALAAALVLVLRRQLIRPLASLERYAVEAAGRGETAVHPEGLRGELGSLSAAMQDMVRQLTAAQDKYRSIFENATEGIFQTTFDGRLLAANAALARMIGYATPQEAMASITDLSRELYQDPKDRARLLDQLLAEGAVAGFQTRFMRRDKQTIWVLVNIRLVRDADGRPLYNEGTVVDVTARVRAERRLEILNRHLREAVKERTGRLAVKAAELEAANERLQELDRLKSGFLATVSHDLRTPLTSIMGFAKLISRDFNKFFAPFAPGHERLTRQAERITANLGIIENEGERLTRLINDFLDLSKIESGRAQWRDTEVDVSAALSRAANAVSADFAAKPEVRFTMALEGGLPPLYIDPDRLTQVLVNLLGNAAKFTDQGEVKLAAAASDGLLRVVVTDTGHGIPRESLEKIFDKFHQAQIGDTMEEHGRRQGTGLGLAICRQIVEHYKGRVWAESELGRGSTFILELPLAGPPPAEDGQDQPA</sequence>
<dbReference type="PROSITE" id="PS50109">
    <property type="entry name" value="HIS_KIN"/>
    <property type="match status" value="1"/>
</dbReference>
<dbReference type="SUPFAM" id="SSF47384">
    <property type="entry name" value="Homodimeric domain of signal transducing histidine kinase"/>
    <property type="match status" value="1"/>
</dbReference>
<dbReference type="PRINTS" id="PR00344">
    <property type="entry name" value="BCTRLSENSOR"/>
</dbReference>
<dbReference type="CDD" id="cd00082">
    <property type="entry name" value="HisKA"/>
    <property type="match status" value="1"/>
</dbReference>
<proteinExistence type="predicted"/>
<name>C4XN93_SOLM1</name>
<dbReference type="InterPro" id="IPR036097">
    <property type="entry name" value="HisK_dim/P_sf"/>
</dbReference>
<dbReference type="InterPro" id="IPR001610">
    <property type="entry name" value="PAC"/>
</dbReference>
<keyword evidence="4" id="KW-0597">Phosphoprotein</keyword>
<feature type="domain" description="HAMP" evidence="12">
    <location>
        <begin position="195"/>
        <end position="247"/>
    </location>
</feature>
<dbReference type="PANTHER" id="PTHR43047">
    <property type="entry name" value="TWO-COMPONENT HISTIDINE PROTEIN KINASE"/>
    <property type="match status" value="1"/>
</dbReference>
<feature type="coiled-coil region" evidence="7">
    <location>
        <begin position="363"/>
        <end position="408"/>
    </location>
</feature>
<dbReference type="eggNOG" id="COG5002">
    <property type="taxonomic scope" value="Bacteria"/>
</dbReference>
<dbReference type="SMART" id="SM00304">
    <property type="entry name" value="HAMP"/>
    <property type="match status" value="1"/>
</dbReference>
<dbReference type="AlphaFoldDB" id="C4XN93"/>
<dbReference type="Gene3D" id="1.10.287.130">
    <property type="match status" value="1"/>
</dbReference>
<evidence type="ECO:0000259" key="12">
    <source>
        <dbReference type="PROSITE" id="PS50885"/>
    </source>
</evidence>
<evidence type="ECO:0000313" key="14">
    <source>
        <dbReference type="Proteomes" id="UP000009071"/>
    </source>
</evidence>
<keyword evidence="8" id="KW-1133">Transmembrane helix</keyword>
<dbReference type="GO" id="GO:0005886">
    <property type="term" value="C:plasma membrane"/>
    <property type="evidence" value="ECO:0007669"/>
    <property type="project" value="TreeGrafter"/>
</dbReference>
<dbReference type="PROSITE" id="PS50885">
    <property type="entry name" value="HAMP"/>
    <property type="match status" value="1"/>
</dbReference>
<dbReference type="SUPFAM" id="SSF55785">
    <property type="entry name" value="PYP-like sensor domain (PAS domain)"/>
    <property type="match status" value="1"/>
</dbReference>
<reference evidence="13 14" key="1">
    <citation type="journal article" date="2009" name="Genome Res.">
        <title>Whole genome sequence of Desulfovibrio magneticus strain RS-1 revealed common gene clusters in magnetotactic bacteria.</title>
        <authorList>
            <person name="Nakazawa H."/>
            <person name="Arakaki A."/>
            <person name="Narita-Yamada S."/>
            <person name="Yashiro I."/>
            <person name="Jinno K."/>
            <person name="Aoki N."/>
            <person name="Tsuruyama A."/>
            <person name="Okamura Y."/>
            <person name="Tanikawa S."/>
            <person name="Fujita N."/>
            <person name="Takeyama H."/>
            <person name="Matsunaga T."/>
        </authorList>
    </citation>
    <scope>NUCLEOTIDE SEQUENCE [LARGE SCALE GENOMIC DNA]</scope>
    <source>
        <strain evidence="14">ATCC 700980 / DSM 13731 / RS-1</strain>
    </source>
</reference>
<keyword evidence="14" id="KW-1185">Reference proteome</keyword>
<evidence type="ECO:0000256" key="1">
    <source>
        <dbReference type="ARBA" id="ARBA00000085"/>
    </source>
</evidence>
<feature type="domain" description="Histidine kinase" evidence="9">
    <location>
        <begin position="415"/>
        <end position="651"/>
    </location>
</feature>
<evidence type="ECO:0000259" key="9">
    <source>
        <dbReference type="PROSITE" id="PS50109"/>
    </source>
</evidence>
<dbReference type="PROSITE" id="PS50112">
    <property type="entry name" value="PAS"/>
    <property type="match status" value="1"/>
</dbReference>
<dbReference type="InterPro" id="IPR005467">
    <property type="entry name" value="His_kinase_dom"/>
</dbReference>
<evidence type="ECO:0000256" key="2">
    <source>
        <dbReference type="ARBA" id="ARBA00004370"/>
    </source>
</evidence>
<dbReference type="CDD" id="cd16922">
    <property type="entry name" value="HATPase_EvgS-ArcB-TorS-like"/>
    <property type="match status" value="1"/>
</dbReference>
<dbReference type="InterPro" id="IPR003594">
    <property type="entry name" value="HATPase_dom"/>
</dbReference>
<dbReference type="FunFam" id="3.30.565.10:FF:000006">
    <property type="entry name" value="Sensor histidine kinase WalK"/>
    <property type="match status" value="1"/>
</dbReference>
<keyword evidence="6 13" id="KW-0418">Kinase</keyword>
<dbReference type="SMART" id="SM00387">
    <property type="entry name" value="HATPase_c"/>
    <property type="match status" value="1"/>
</dbReference>
<evidence type="ECO:0000256" key="8">
    <source>
        <dbReference type="SAM" id="Phobius"/>
    </source>
</evidence>
<dbReference type="InterPro" id="IPR000700">
    <property type="entry name" value="PAS-assoc_C"/>
</dbReference>
<keyword evidence="5" id="KW-0808">Transferase</keyword>
<dbReference type="Gene3D" id="6.10.340.10">
    <property type="match status" value="1"/>
</dbReference>
<dbReference type="SMART" id="SM00091">
    <property type="entry name" value="PAS"/>
    <property type="match status" value="1"/>
</dbReference>
<dbReference type="Gene3D" id="3.30.450.20">
    <property type="entry name" value="PAS domain"/>
    <property type="match status" value="1"/>
</dbReference>